<organism evidence="10 11">
    <name type="scientific">Cyanidiococcus yangmingshanensis</name>
    <dbReference type="NCBI Taxonomy" id="2690220"/>
    <lineage>
        <taxon>Eukaryota</taxon>
        <taxon>Rhodophyta</taxon>
        <taxon>Bangiophyceae</taxon>
        <taxon>Cyanidiales</taxon>
        <taxon>Cyanidiaceae</taxon>
        <taxon>Cyanidiococcus</taxon>
    </lineage>
</organism>
<feature type="region of interest" description="Disordered" evidence="9">
    <location>
        <begin position="1"/>
        <end position="30"/>
    </location>
</feature>
<gene>
    <name evidence="10" type="primary">TIMM22</name>
    <name evidence="10" type="ORF">F1559_005009</name>
</gene>
<comment type="subcellular location">
    <subcellularLocation>
        <location evidence="1 8">Mitochondrion inner membrane</location>
        <topology evidence="1 8">Multi-pass membrane protein</topology>
    </subcellularLocation>
</comment>
<comment type="function">
    <text evidence="8">Essential core component of the TIM22 complex, a complex that mediates the import and insertion of multi-pass transmembrane proteins into the mitochondrial inner membrane. In the TIM22 complex, it constitutes the voltage-activated and signal-gated channel. Forms a twin-pore translocase that uses the membrane potential as external driving force in 2 voltage-dependent steps.</text>
</comment>
<evidence type="ECO:0000256" key="2">
    <source>
        <dbReference type="ARBA" id="ARBA00008444"/>
    </source>
</evidence>
<keyword evidence="8" id="KW-0811">Translocation</keyword>
<evidence type="ECO:0000256" key="7">
    <source>
        <dbReference type="ARBA" id="ARBA00023136"/>
    </source>
</evidence>
<dbReference type="PANTHER" id="PTHR14110:SF0">
    <property type="entry name" value="MITOCHONDRIAL IMPORT INNER MEMBRANE TRANSLOCASE SUBUNIT TIM22"/>
    <property type="match status" value="1"/>
</dbReference>
<dbReference type="EMBL" id="VWRR01000001">
    <property type="protein sequence ID" value="KAF6005438.1"/>
    <property type="molecule type" value="Genomic_DNA"/>
</dbReference>
<evidence type="ECO:0000313" key="11">
    <source>
        <dbReference type="Proteomes" id="UP000530660"/>
    </source>
</evidence>
<sequence>MAAGTAPTRPENDGSSAAKPNLPPGLQFPGRDPSERIAEALLESCAFKAAAAAIAGGGLGVALGLFVGGFSTELDRTVEAQAPWRQQLRAYGRALAAQIRTYSKNFALWGATYTITECSVEKYRARHDLWNSLIAGCMTGAVLASQPRTQMSLRTRGQQMSVGCLGVAAFSCAIDYWLEHRHE</sequence>
<name>A0A7J7IQZ2_9RHOD</name>
<evidence type="ECO:0000256" key="8">
    <source>
        <dbReference type="RuleBase" id="RU367038"/>
    </source>
</evidence>
<dbReference type="PANTHER" id="PTHR14110">
    <property type="entry name" value="MITOCHONDRIAL IMPORT INNER MEMBRANE TRANSLOCASE SUBUNIT TIM22"/>
    <property type="match status" value="1"/>
</dbReference>
<comment type="caution">
    <text evidence="10">The sequence shown here is derived from an EMBL/GenBank/DDBJ whole genome shotgun (WGS) entry which is preliminary data.</text>
</comment>
<evidence type="ECO:0000256" key="4">
    <source>
        <dbReference type="ARBA" id="ARBA00022792"/>
    </source>
</evidence>
<dbReference type="GO" id="GO:0030943">
    <property type="term" value="F:mitochondrion targeting sequence binding"/>
    <property type="evidence" value="ECO:0007669"/>
    <property type="project" value="TreeGrafter"/>
</dbReference>
<keyword evidence="8" id="KW-0653">Protein transport</keyword>
<comment type="similarity">
    <text evidence="2 8">Belongs to the Tim17/Tim22/Tim23 family.</text>
</comment>
<dbReference type="GO" id="GO:0045039">
    <property type="term" value="P:protein insertion into mitochondrial inner membrane"/>
    <property type="evidence" value="ECO:0007669"/>
    <property type="project" value="UniProtKB-UniRule"/>
</dbReference>
<reference evidence="10 11" key="1">
    <citation type="journal article" date="2020" name="J. Phycol.">
        <title>Comparative genome analysis reveals Cyanidiococcus gen. nov., a new extremophilic red algal genus sister to Cyanidioschyzon (Cyanidioschyzonaceae, Rhodophyta).</title>
        <authorList>
            <person name="Liu S.-L."/>
            <person name="Chiang Y.-R."/>
            <person name="Yoon H.S."/>
            <person name="Fu H.-Y."/>
        </authorList>
    </citation>
    <scope>NUCLEOTIDE SEQUENCE [LARGE SCALE GENOMIC DNA]</scope>
    <source>
        <strain evidence="10 11">THAL066</strain>
    </source>
</reference>
<protein>
    <recommendedName>
        <fullName evidence="8">Mitochondrial import inner membrane translocase subunit TIM22</fullName>
    </recommendedName>
</protein>
<dbReference type="InterPro" id="IPR039175">
    <property type="entry name" value="TIM22"/>
</dbReference>
<evidence type="ECO:0000256" key="1">
    <source>
        <dbReference type="ARBA" id="ARBA00004448"/>
    </source>
</evidence>
<comment type="subunit">
    <text evidence="8">Component of the TIM22 complex.</text>
</comment>
<keyword evidence="11" id="KW-1185">Reference proteome</keyword>
<evidence type="ECO:0000256" key="3">
    <source>
        <dbReference type="ARBA" id="ARBA00022692"/>
    </source>
</evidence>
<evidence type="ECO:0000256" key="5">
    <source>
        <dbReference type="ARBA" id="ARBA00022989"/>
    </source>
</evidence>
<dbReference type="Proteomes" id="UP000530660">
    <property type="component" value="Unassembled WGS sequence"/>
</dbReference>
<keyword evidence="7" id="KW-0472">Membrane</keyword>
<proteinExistence type="inferred from homology"/>
<evidence type="ECO:0000256" key="9">
    <source>
        <dbReference type="SAM" id="MobiDB-lite"/>
    </source>
</evidence>
<keyword evidence="8" id="KW-0813">Transport</keyword>
<keyword evidence="5" id="KW-1133">Transmembrane helix</keyword>
<dbReference type="GO" id="GO:0008320">
    <property type="term" value="F:protein transmembrane transporter activity"/>
    <property type="evidence" value="ECO:0007669"/>
    <property type="project" value="UniProtKB-UniRule"/>
</dbReference>
<dbReference type="Pfam" id="PF02466">
    <property type="entry name" value="Tim17"/>
    <property type="match status" value="1"/>
</dbReference>
<evidence type="ECO:0000313" key="10">
    <source>
        <dbReference type="EMBL" id="KAF6005438.1"/>
    </source>
</evidence>
<dbReference type="OrthoDB" id="75343at2759"/>
<dbReference type="AlphaFoldDB" id="A0A7J7IQZ2"/>
<accession>A0A7J7IQZ2</accession>
<keyword evidence="3" id="KW-0812">Transmembrane</keyword>
<evidence type="ECO:0000256" key="6">
    <source>
        <dbReference type="ARBA" id="ARBA00023128"/>
    </source>
</evidence>
<dbReference type="GO" id="GO:0042721">
    <property type="term" value="C:TIM22 mitochondrial import inner membrane insertion complex"/>
    <property type="evidence" value="ECO:0007669"/>
    <property type="project" value="UniProtKB-UniRule"/>
</dbReference>
<keyword evidence="4 8" id="KW-0999">Mitochondrion inner membrane</keyword>
<keyword evidence="6 8" id="KW-0496">Mitochondrion</keyword>